<dbReference type="InterPro" id="IPR003591">
    <property type="entry name" value="Leu-rich_rpt_typical-subtyp"/>
</dbReference>
<feature type="domain" description="TIR" evidence="13">
    <location>
        <begin position="706"/>
        <end position="857"/>
    </location>
</feature>
<dbReference type="Pfam" id="PF13516">
    <property type="entry name" value="LRR_6"/>
    <property type="match status" value="1"/>
</dbReference>
<dbReference type="SUPFAM" id="SSF52047">
    <property type="entry name" value="RNI-like"/>
    <property type="match status" value="1"/>
</dbReference>
<dbReference type="PROSITE" id="PS50104">
    <property type="entry name" value="TIR"/>
    <property type="match status" value="1"/>
</dbReference>
<evidence type="ECO:0000256" key="7">
    <source>
        <dbReference type="ARBA" id="ARBA00022989"/>
    </source>
</evidence>
<dbReference type="InterPro" id="IPR000157">
    <property type="entry name" value="TIR_dom"/>
</dbReference>
<keyword evidence="6" id="KW-0677">Repeat</keyword>
<comment type="similarity">
    <text evidence="2">Belongs to the Toll-like receptor family.</text>
</comment>
<dbReference type="Pfam" id="PF13855">
    <property type="entry name" value="LRR_8"/>
    <property type="match status" value="2"/>
</dbReference>
<reference evidence="14" key="1">
    <citation type="journal article" date="2023" name="Mol. Biol. Evol.">
        <title>Third-Generation Sequencing Reveals the Adaptive Role of the Epigenome in Three Deep-Sea Polychaetes.</title>
        <authorList>
            <person name="Perez M."/>
            <person name="Aroh O."/>
            <person name="Sun Y."/>
            <person name="Lan Y."/>
            <person name="Juniper S.K."/>
            <person name="Young C.R."/>
            <person name="Angers B."/>
            <person name="Qian P.Y."/>
        </authorList>
    </citation>
    <scope>NUCLEOTIDE SEQUENCE</scope>
    <source>
        <strain evidence="14">R07B-5</strain>
    </source>
</reference>
<keyword evidence="8 11" id="KW-0472">Membrane</keyword>
<protein>
    <recommendedName>
        <fullName evidence="13">TIR domain-containing protein</fullName>
    </recommendedName>
</protein>
<dbReference type="SUPFAM" id="SSF52058">
    <property type="entry name" value="L domain-like"/>
    <property type="match status" value="2"/>
</dbReference>
<evidence type="ECO:0000313" key="15">
    <source>
        <dbReference type="Proteomes" id="UP001209878"/>
    </source>
</evidence>
<comment type="caution">
    <text evidence="14">The sequence shown here is derived from an EMBL/GenBank/DDBJ whole genome shotgun (WGS) entry which is preliminary data.</text>
</comment>
<evidence type="ECO:0000256" key="10">
    <source>
        <dbReference type="ARBA" id="ARBA00023180"/>
    </source>
</evidence>
<evidence type="ECO:0000256" key="11">
    <source>
        <dbReference type="SAM" id="Phobius"/>
    </source>
</evidence>
<evidence type="ECO:0000259" key="13">
    <source>
        <dbReference type="PROSITE" id="PS50104"/>
    </source>
</evidence>
<evidence type="ECO:0000256" key="6">
    <source>
        <dbReference type="ARBA" id="ARBA00022737"/>
    </source>
</evidence>
<dbReference type="SMART" id="SM00369">
    <property type="entry name" value="LRR_TYP"/>
    <property type="match status" value="6"/>
</dbReference>
<dbReference type="PANTHER" id="PTHR24365">
    <property type="entry name" value="TOLL-LIKE RECEPTOR"/>
    <property type="match status" value="1"/>
</dbReference>
<evidence type="ECO:0000256" key="1">
    <source>
        <dbReference type="ARBA" id="ARBA00004167"/>
    </source>
</evidence>
<keyword evidence="9" id="KW-0675">Receptor</keyword>
<organism evidence="14 15">
    <name type="scientific">Ridgeia piscesae</name>
    <name type="common">Tubeworm</name>
    <dbReference type="NCBI Taxonomy" id="27915"/>
    <lineage>
        <taxon>Eukaryota</taxon>
        <taxon>Metazoa</taxon>
        <taxon>Spiralia</taxon>
        <taxon>Lophotrochozoa</taxon>
        <taxon>Annelida</taxon>
        <taxon>Polychaeta</taxon>
        <taxon>Sedentaria</taxon>
        <taxon>Canalipalpata</taxon>
        <taxon>Sabellida</taxon>
        <taxon>Siboglinidae</taxon>
        <taxon>Ridgeia</taxon>
    </lineage>
</organism>
<evidence type="ECO:0000256" key="5">
    <source>
        <dbReference type="ARBA" id="ARBA00022729"/>
    </source>
</evidence>
<feature type="chain" id="PRO_5042285185" description="TIR domain-containing protein" evidence="12">
    <location>
        <begin position="31"/>
        <end position="944"/>
    </location>
</feature>
<dbReference type="GO" id="GO:0038023">
    <property type="term" value="F:signaling receptor activity"/>
    <property type="evidence" value="ECO:0007669"/>
    <property type="project" value="TreeGrafter"/>
</dbReference>
<name>A0AAD9JES2_RIDPI</name>
<dbReference type="Gene3D" id="3.80.10.10">
    <property type="entry name" value="Ribonuclease Inhibitor"/>
    <property type="match status" value="2"/>
</dbReference>
<accession>A0AAD9JES2</accession>
<dbReference type="GO" id="GO:0005886">
    <property type="term" value="C:plasma membrane"/>
    <property type="evidence" value="ECO:0007669"/>
    <property type="project" value="TreeGrafter"/>
</dbReference>
<feature type="transmembrane region" description="Helical" evidence="11">
    <location>
        <begin position="661"/>
        <end position="683"/>
    </location>
</feature>
<keyword evidence="7 11" id="KW-1133">Transmembrane helix</keyword>
<dbReference type="EMBL" id="JAODUO010002554">
    <property type="protein sequence ID" value="KAK2151818.1"/>
    <property type="molecule type" value="Genomic_DNA"/>
</dbReference>
<dbReference type="InterPro" id="IPR032675">
    <property type="entry name" value="LRR_dom_sf"/>
</dbReference>
<feature type="signal peptide" evidence="12">
    <location>
        <begin position="1"/>
        <end position="30"/>
    </location>
</feature>
<dbReference type="SUPFAM" id="SSF52200">
    <property type="entry name" value="Toll/Interleukin receptor TIR domain"/>
    <property type="match status" value="1"/>
</dbReference>
<evidence type="ECO:0000256" key="12">
    <source>
        <dbReference type="SAM" id="SignalP"/>
    </source>
</evidence>
<evidence type="ECO:0000256" key="2">
    <source>
        <dbReference type="ARBA" id="ARBA00009634"/>
    </source>
</evidence>
<evidence type="ECO:0000256" key="8">
    <source>
        <dbReference type="ARBA" id="ARBA00023136"/>
    </source>
</evidence>
<dbReference type="Proteomes" id="UP001209878">
    <property type="component" value="Unassembled WGS sequence"/>
</dbReference>
<keyword evidence="10" id="KW-0325">Glycoprotein</keyword>
<keyword evidence="4 11" id="KW-0812">Transmembrane</keyword>
<dbReference type="Gene3D" id="3.40.50.10140">
    <property type="entry name" value="Toll/interleukin-1 receptor homology (TIR) domain"/>
    <property type="match status" value="1"/>
</dbReference>
<evidence type="ECO:0000256" key="9">
    <source>
        <dbReference type="ARBA" id="ARBA00023170"/>
    </source>
</evidence>
<comment type="subcellular location">
    <subcellularLocation>
        <location evidence="1">Membrane</location>
        <topology evidence="1">Single-pass membrane protein</topology>
    </subcellularLocation>
</comment>
<dbReference type="AlphaFoldDB" id="A0AAD9JES2"/>
<dbReference type="GO" id="GO:0007165">
    <property type="term" value="P:signal transduction"/>
    <property type="evidence" value="ECO:0007669"/>
    <property type="project" value="InterPro"/>
</dbReference>
<keyword evidence="5 12" id="KW-0732">Signal</keyword>
<proteinExistence type="inferred from homology"/>
<evidence type="ECO:0000256" key="4">
    <source>
        <dbReference type="ARBA" id="ARBA00022692"/>
    </source>
</evidence>
<keyword evidence="3" id="KW-0433">Leucine-rich repeat</keyword>
<dbReference type="PROSITE" id="PS51450">
    <property type="entry name" value="LRR"/>
    <property type="match status" value="3"/>
</dbReference>
<dbReference type="InterPro" id="IPR035897">
    <property type="entry name" value="Toll_tir_struct_dom_sf"/>
</dbReference>
<gene>
    <name evidence="14" type="ORF">NP493_2569g00005</name>
</gene>
<dbReference type="PANTHER" id="PTHR24365:SF541">
    <property type="entry name" value="PROTEIN TOLL-RELATED"/>
    <property type="match status" value="1"/>
</dbReference>
<dbReference type="InterPro" id="IPR001611">
    <property type="entry name" value="Leu-rich_rpt"/>
</dbReference>
<evidence type="ECO:0000313" key="14">
    <source>
        <dbReference type="EMBL" id="KAK2151818.1"/>
    </source>
</evidence>
<keyword evidence="15" id="KW-1185">Reference proteome</keyword>
<evidence type="ECO:0000256" key="3">
    <source>
        <dbReference type="ARBA" id="ARBA00022614"/>
    </source>
</evidence>
<sequence>MFQLGAMVKTCGSTMWFILTLLIVTGHIGSVTSPRPCGLSGHRARRGPCDKSDCRSRGLQRIPRHFANDVTELDLSRNKILNVRANDFVNARNLRVLDLSCNAISTLENRCFRHLQHLERLDLNDNNISSLTPEVFVGLGSLRVLTMSGLPLTSYPTQFATHTPMLRVLSLSAIGDATIPAEYAQLEVLDFYKDCAELTKITAAMFDDIRDSNITTLSFRSVSNLKGIAAGAFSNLPNIQSLLFACNNKLPFRGTVTSLAATRNTSINAVVLDGSRGDDSASFNESDFCSPFWRQVTRLSVKRTNLISLVFQYTGCLSHLRSLSLGHNAPQYFTPKMPDCSRVFPNIRTLSVTHRAWLSREFDEMFCDEKKLLFDVDRYFPANPPIAPMPKEEPINATEQCSAHTFTFGFINIPSPAEFIHMNQAGIQHPREFTGNICVSSMHLRYLNMSNNQFATSLCRNCRIVGVSRLDTVDFSHGGLEFISPQFFQNFKYLRNLNLSHNSLGVSKSDFHEEFRHLIRLEDINLSDNQLERISPHAFERSPRLKWLNLANNKLIQIDMNFTHMAALEYVDLSGNSLVQLCMHFTARLDKQFGVRPFEMNLRGVSYACNCDSLPFVRWIQVTSVNLTERNQLTCSYEGHDDVRMIAVSLDELEAGCDVDLLPIIACVGVGILVVLTGAAALVRYHRWYIKYHLILCCMRQDWTEYRHDAMVLYFIHAASPEDQQGGAARISRWVSRKLMEHAESSWGLRLYVGDRDDLGGASKMHNFVRGFQSSDKVVVCLTREFIDDSDCMNYLATALDSSKPLSKFIFVLFDDVEAKSVPRRLRQLLLPDSPAACVTDDSDCMNYLATALDSSKPLSKYIFVLFDDIQPTSVPRRLRQLLLPDSPSIQITWDGVKDGYFGGACVMHDPDQEICRHRCTQFRCLFQFMTTTWLNKNIRRIRL</sequence>